<comment type="caution">
    <text evidence="2">The sequence shown here is derived from an EMBL/GenBank/DDBJ whole genome shotgun (WGS) entry which is preliminary data.</text>
</comment>
<feature type="region of interest" description="Disordered" evidence="1">
    <location>
        <begin position="1"/>
        <end position="20"/>
    </location>
</feature>
<dbReference type="AlphaFoldDB" id="A0AA88M5M3"/>
<organism evidence="2 3">
    <name type="scientific">Tachysurus vachellii</name>
    <name type="common">Darkbarbel catfish</name>
    <name type="synonym">Pelteobagrus vachellii</name>
    <dbReference type="NCBI Taxonomy" id="175792"/>
    <lineage>
        <taxon>Eukaryota</taxon>
        <taxon>Metazoa</taxon>
        <taxon>Chordata</taxon>
        <taxon>Craniata</taxon>
        <taxon>Vertebrata</taxon>
        <taxon>Euteleostomi</taxon>
        <taxon>Actinopterygii</taxon>
        <taxon>Neopterygii</taxon>
        <taxon>Teleostei</taxon>
        <taxon>Ostariophysi</taxon>
        <taxon>Siluriformes</taxon>
        <taxon>Bagridae</taxon>
        <taxon>Tachysurus</taxon>
    </lineage>
</organism>
<evidence type="ECO:0000313" key="2">
    <source>
        <dbReference type="EMBL" id="KAK2829275.1"/>
    </source>
</evidence>
<evidence type="ECO:0000313" key="3">
    <source>
        <dbReference type="Proteomes" id="UP001187315"/>
    </source>
</evidence>
<keyword evidence="3" id="KW-1185">Reference proteome</keyword>
<dbReference type="EMBL" id="JAVHJS010000018">
    <property type="protein sequence ID" value="KAK2829275.1"/>
    <property type="molecule type" value="Genomic_DNA"/>
</dbReference>
<proteinExistence type="predicted"/>
<name>A0AA88M5M3_TACVA</name>
<gene>
    <name evidence="2" type="ORF">Q7C36_017265</name>
</gene>
<protein>
    <submittedName>
        <fullName evidence="2">Uncharacterized protein</fullName>
    </submittedName>
</protein>
<evidence type="ECO:0000256" key="1">
    <source>
        <dbReference type="SAM" id="MobiDB-lite"/>
    </source>
</evidence>
<dbReference type="Proteomes" id="UP001187315">
    <property type="component" value="Unassembled WGS sequence"/>
</dbReference>
<reference evidence="2" key="1">
    <citation type="submission" date="2023-08" db="EMBL/GenBank/DDBJ databases">
        <title>Pelteobagrus vachellii genome.</title>
        <authorList>
            <person name="Liu H."/>
        </authorList>
    </citation>
    <scope>NUCLEOTIDE SEQUENCE</scope>
    <source>
        <strain evidence="2">PRFRI_2022a</strain>
        <tissue evidence="2">Muscle</tissue>
    </source>
</reference>
<accession>A0AA88M5M3</accession>
<sequence length="89" mass="10323">MDVTRSQRQSRGKRTIHGETSRASCSLACFISQRLKESVERQKYRGIWGSKQYADRWCKGERRSNSLCQCYDARGTLMLCAVVEQPLFK</sequence>